<comment type="caution">
    <text evidence="2">The sequence shown here is derived from an EMBL/GenBank/DDBJ whole genome shotgun (WGS) entry which is preliminary data.</text>
</comment>
<evidence type="ECO:0008006" key="4">
    <source>
        <dbReference type="Google" id="ProtNLM"/>
    </source>
</evidence>
<keyword evidence="1" id="KW-0472">Membrane</keyword>
<evidence type="ECO:0000256" key="1">
    <source>
        <dbReference type="SAM" id="Phobius"/>
    </source>
</evidence>
<keyword evidence="1" id="KW-1133">Transmembrane helix</keyword>
<accession>A0A967EI93</accession>
<evidence type="ECO:0000313" key="2">
    <source>
        <dbReference type="EMBL" id="NHO52824.1"/>
    </source>
</evidence>
<keyword evidence="1" id="KW-0812">Transmembrane</keyword>
<dbReference type="Proteomes" id="UP000597459">
    <property type="component" value="Unassembled WGS sequence"/>
</dbReference>
<sequence>MASHDILSAALALIAVLAMILLSRYGWQVAARLGIGTPRRRKGALGLEETLTLDSRRRLSLVSCEGRRLLLLTGGASDVVVGWLPEQTHPGDAP</sequence>
<dbReference type="EMBL" id="WOTH01000003">
    <property type="protein sequence ID" value="NHO52824.1"/>
    <property type="molecule type" value="Genomic_DNA"/>
</dbReference>
<protein>
    <recommendedName>
        <fullName evidence="4">Flagellar biosynthetic protein FliO</fullName>
    </recommendedName>
</protein>
<proteinExistence type="predicted"/>
<reference evidence="2" key="1">
    <citation type="submission" date="2019-11" db="EMBL/GenBank/DDBJ databases">
        <title>Description of new Acetobacter species.</title>
        <authorList>
            <person name="Cleenwerck I."/>
            <person name="Sombolestani A.S."/>
        </authorList>
    </citation>
    <scope>NUCLEOTIDE SEQUENCE</scope>
    <source>
        <strain evidence="2">LMG 1626</strain>
    </source>
</reference>
<dbReference type="AlphaFoldDB" id="A0A967EI93"/>
<gene>
    <name evidence="2" type="ORF">GOB87_02450</name>
</gene>
<feature type="transmembrane region" description="Helical" evidence="1">
    <location>
        <begin position="6"/>
        <end position="27"/>
    </location>
</feature>
<keyword evidence="3" id="KW-1185">Reference proteome</keyword>
<evidence type="ECO:0000313" key="3">
    <source>
        <dbReference type="Proteomes" id="UP000597459"/>
    </source>
</evidence>
<dbReference type="RefSeq" id="WP_166312968.1">
    <property type="nucleotide sequence ID" value="NZ_WOTH01000003.1"/>
</dbReference>
<name>A0A967EI93_9PROT</name>
<organism evidence="2 3">
    <name type="scientific">Acetobacter estunensis</name>
    <dbReference type="NCBI Taxonomy" id="104097"/>
    <lineage>
        <taxon>Bacteria</taxon>
        <taxon>Pseudomonadati</taxon>
        <taxon>Pseudomonadota</taxon>
        <taxon>Alphaproteobacteria</taxon>
        <taxon>Acetobacterales</taxon>
        <taxon>Acetobacteraceae</taxon>
        <taxon>Acetobacter</taxon>
    </lineage>
</organism>